<proteinExistence type="predicted"/>
<dbReference type="AlphaFoldDB" id="A0A1M7RK57"/>
<dbReference type="EMBL" id="FRCS01000016">
    <property type="protein sequence ID" value="SHN46541.1"/>
    <property type="molecule type" value="Genomic_DNA"/>
</dbReference>
<dbReference type="STRING" id="134849.SAMN05443668_11677"/>
<feature type="DNA-binding region" description="H-T-H motif" evidence="4">
    <location>
        <begin position="30"/>
        <end position="49"/>
    </location>
</feature>
<protein>
    <submittedName>
        <fullName evidence="6">Transcriptional regulator, TetR family</fullName>
    </submittedName>
</protein>
<accession>A0A1M7RK57</accession>
<dbReference type="InterPro" id="IPR050109">
    <property type="entry name" value="HTH-type_TetR-like_transc_reg"/>
</dbReference>
<organism evidence="6 7">
    <name type="scientific">Cryptosporangium aurantiacum</name>
    <dbReference type="NCBI Taxonomy" id="134849"/>
    <lineage>
        <taxon>Bacteria</taxon>
        <taxon>Bacillati</taxon>
        <taxon>Actinomycetota</taxon>
        <taxon>Actinomycetes</taxon>
        <taxon>Cryptosporangiales</taxon>
        <taxon>Cryptosporangiaceae</taxon>
        <taxon>Cryptosporangium</taxon>
    </lineage>
</organism>
<dbReference type="OrthoDB" id="3682047at2"/>
<dbReference type="GO" id="GO:0003700">
    <property type="term" value="F:DNA-binding transcription factor activity"/>
    <property type="evidence" value="ECO:0007669"/>
    <property type="project" value="TreeGrafter"/>
</dbReference>
<evidence type="ECO:0000313" key="6">
    <source>
        <dbReference type="EMBL" id="SHN46541.1"/>
    </source>
</evidence>
<evidence type="ECO:0000256" key="2">
    <source>
        <dbReference type="ARBA" id="ARBA00023125"/>
    </source>
</evidence>
<feature type="domain" description="HTH tetR-type" evidence="5">
    <location>
        <begin position="7"/>
        <end position="67"/>
    </location>
</feature>
<dbReference type="GO" id="GO:0000976">
    <property type="term" value="F:transcription cis-regulatory region binding"/>
    <property type="evidence" value="ECO:0007669"/>
    <property type="project" value="TreeGrafter"/>
</dbReference>
<dbReference type="Pfam" id="PF00440">
    <property type="entry name" value="TetR_N"/>
    <property type="match status" value="1"/>
</dbReference>
<dbReference type="SUPFAM" id="SSF48498">
    <property type="entry name" value="Tetracyclin repressor-like, C-terminal domain"/>
    <property type="match status" value="1"/>
</dbReference>
<reference evidence="6 7" key="1">
    <citation type="submission" date="2016-11" db="EMBL/GenBank/DDBJ databases">
        <authorList>
            <person name="Jaros S."/>
            <person name="Januszkiewicz K."/>
            <person name="Wedrychowicz H."/>
        </authorList>
    </citation>
    <scope>NUCLEOTIDE SEQUENCE [LARGE SCALE GENOMIC DNA]</scope>
    <source>
        <strain evidence="6 7">DSM 46144</strain>
    </source>
</reference>
<evidence type="ECO:0000256" key="4">
    <source>
        <dbReference type="PROSITE-ProRule" id="PRU00335"/>
    </source>
</evidence>
<evidence type="ECO:0000259" key="5">
    <source>
        <dbReference type="PROSITE" id="PS50977"/>
    </source>
</evidence>
<name>A0A1M7RK57_9ACTN</name>
<dbReference type="PRINTS" id="PR00455">
    <property type="entry name" value="HTHTETR"/>
</dbReference>
<dbReference type="PROSITE" id="PS50977">
    <property type="entry name" value="HTH_TETR_2"/>
    <property type="match status" value="1"/>
</dbReference>
<evidence type="ECO:0000256" key="1">
    <source>
        <dbReference type="ARBA" id="ARBA00023015"/>
    </source>
</evidence>
<keyword evidence="1" id="KW-0805">Transcription regulation</keyword>
<dbReference type="PANTHER" id="PTHR30055">
    <property type="entry name" value="HTH-TYPE TRANSCRIPTIONAL REGULATOR RUTR"/>
    <property type="match status" value="1"/>
</dbReference>
<dbReference type="Gene3D" id="1.10.357.10">
    <property type="entry name" value="Tetracycline Repressor, domain 2"/>
    <property type="match status" value="1"/>
</dbReference>
<dbReference type="InterPro" id="IPR036271">
    <property type="entry name" value="Tet_transcr_reg_TetR-rel_C_sf"/>
</dbReference>
<keyword evidence="3" id="KW-0804">Transcription</keyword>
<dbReference type="Proteomes" id="UP000184440">
    <property type="component" value="Unassembled WGS sequence"/>
</dbReference>
<dbReference type="SUPFAM" id="SSF46689">
    <property type="entry name" value="Homeodomain-like"/>
    <property type="match status" value="1"/>
</dbReference>
<evidence type="ECO:0000256" key="3">
    <source>
        <dbReference type="ARBA" id="ARBA00023163"/>
    </source>
</evidence>
<keyword evidence="2 4" id="KW-0238">DNA-binding</keyword>
<dbReference type="RefSeq" id="WP_073263618.1">
    <property type="nucleotide sequence ID" value="NZ_FRCS01000016.1"/>
</dbReference>
<dbReference type="PANTHER" id="PTHR30055:SF234">
    <property type="entry name" value="HTH-TYPE TRANSCRIPTIONAL REGULATOR BETI"/>
    <property type="match status" value="1"/>
</dbReference>
<dbReference type="InterPro" id="IPR001647">
    <property type="entry name" value="HTH_TetR"/>
</dbReference>
<dbReference type="InterPro" id="IPR009057">
    <property type="entry name" value="Homeodomain-like_sf"/>
</dbReference>
<gene>
    <name evidence="6" type="ORF">SAMN05443668_11677</name>
</gene>
<evidence type="ECO:0000313" key="7">
    <source>
        <dbReference type="Proteomes" id="UP000184440"/>
    </source>
</evidence>
<keyword evidence="7" id="KW-1185">Reference proteome</keyword>
<sequence length="192" mass="20991">MTTTWQTERRGRILVAAREALEEQEYESVQMRDVAQRAGVALGTLYRCFTSKEHLYAAVLSDWAAGAAAVAGADHGTPEARMRARIHGVIAAYGRLPQFYRAHVTLQSSADPNARALLTEFGRTARASLAAEVAVLGAASAEDAATMLWALITSRLSHAIYRGGSLDEIHRIADEFVDLLVPRLRDEQVDAR</sequence>